<dbReference type="NCBIfam" id="NF009467">
    <property type="entry name" value="PRK12826.1-3"/>
    <property type="match status" value="1"/>
</dbReference>
<dbReference type="FunFam" id="3.40.50.720:FF:000084">
    <property type="entry name" value="Short-chain dehydrogenase reductase"/>
    <property type="match status" value="1"/>
</dbReference>
<dbReference type="InterPro" id="IPR036291">
    <property type="entry name" value="NAD(P)-bd_dom_sf"/>
</dbReference>
<evidence type="ECO:0000259" key="5">
    <source>
        <dbReference type="SMART" id="SM00822"/>
    </source>
</evidence>
<dbReference type="CDD" id="cd05233">
    <property type="entry name" value="SDR_c"/>
    <property type="match status" value="1"/>
</dbReference>
<keyword evidence="3" id="KW-0520">NAD</keyword>
<dbReference type="InterPro" id="IPR023985">
    <property type="entry name" value="SDR_subfam_1"/>
</dbReference>
<evidence type="ECO:0000256" key="4">
    <source>
        <dbReference type="RuleBase" id="RU000363"/>
    </source>
</evidence>
<gene>
    <name evidence="6" type="ORF">EAS64_04705</name>
</gene>
<keyword evidence="7" id="KW-1185">Reference proteome</keyword>
<sequence>MAKLSGKVALITGAARGQGRSHAVRLAEDGADIVAIDLVAPIPTAYYPPAVPADLQLTAKLAEGAAEGVRVLTAQADVRDQAALDAVVARTLAAFGHIDIVVANAGTIAHGPAWELSDDQWQNVVDVNLTGAWRTVRACAPSMIARNQGGAVVLISSVTGLHGFGNIASYAASKHGVNGLMRTLANDLGPHNIRVNSVCPGLVGTDMMMNDETYGMFRPGVANPTLQDARAAFRMKQLLPLDWLEPRDVSNAIAFLVSDEARAITGVALPVDGGQLSRG</sequence>
<feature type="domain" description="Ketoreductase" evidence="5">
    <location>
        <begin position="7"/>
        <end position="208"/>
    </location>
</feature>
<dbReference type="EMBL" id="RPFW01000001">
    <property type="protein sequence ID" value="TVZ06683.1"/>
    <property type="molecule type" value="Genomic_DNA"/>
</dbReference>
<dbReference type="GO" id="GO:0016491">
    <property type="term" value="F:oxidoreductase activity"/>
    <property type="evidence" value="ECO:0007669"/>
    <property type="project" value="UniProtKB-KW"/>
</dbReference>
<protein>
    <submittedName>
        <fullName evidence="6">NAD(P)-dependent oxidoreductase</fullName>
    </submittedName>
</protein>
<dbReference type="InterPro" id="IPR020904">
    <property type="entry name" value="Sc_DH/Rdtase_CS"/>
</dbReference>
<evidence type="ECO:0000313" key="7">
    <source>
        <dbReference type="Proteomes" id="UP000460272"/>
    </source>
</evidence>
<reference evidence="6 7" key="1">
    <citation type="submission" date="2018-11" db="EMBL/GenBank/DDBJ databases">
        <title>Trebonia kvetii gen.nov., sp.nov., a novel acidophilic actinobacterium, and proposal of the new actinobacterial family Treboniaceae fam. nov.</title>
        <authorList>
            <person name="Rapoport D."/>
            <person name="Sagova-Mareckova M."/>
            <person name="Sedlacek I."/>
            <person name="Provaznik J."/>
            <person name="Kralova S."/>
            <person name="Pavlinic D."/>
            <person name="Benes V."/>
            <person name="Kopecky J."/>
        </authorList>
    </citation>
    <scope>NUCLEOTIDE SEQUENCE [LARGE SCALE GENOMIC DNA]</scope>
    <source>
        <strain evidence="6 7">15Tr583</strain>
    </source>
</reference>
<evidence type="ECO:0000256" key="2">
    <source>
        <dbReference type="ARBA" id="ARBA00023002"/>
    </source>
</evidence>
<dbReference type="SMART" id="SM00822">
    <property type="entry name" value="PKS_KR"/>
    <property type="match status" value="1"/>
</dbReference>
<dbReference type="SUPFAM" id="SSF51735">
    <property type="entry name" value="NAD(P)-binding Rossmann-fold domains"/>
    <property type="match status" value="1"/>
</dbReference>
<keyword evidence="2" id="KW-0560">Oxidoreductase</keyword>
<dbReference type="PRINTS" id="PR00080">
    <property type="entry name" value="SDRFAMILY"/>
</dbReference>
<dbReference type="PROSITE" id="PS00061">
    <property type="entry name" value="ADH_SHORT"/>
    <property type="match status" value="1"/>
</dbReference>
<comment type="caution">
    <text evidence="6">The sequence shown here is derived from an EMBL/GenBank/DDBJ whole genome shotgun (WGS) entry which is preliminary data.</text>
</comment>
<dbReference type="Pfam" id="PF00106">
    <property type="entry name" value="adh_short"/>
    <property type="match status" value="1"/>
</dbReference>
<comment type="similarity">
    <text evidence="1 4">Belongs to the short-chain dehydrogenases/reductases (SDR) family.</text>
</comment>
<name>A0A6P2CAT8_9ACTN</name>
<dbReference type="InterPro" id="IPR002347">
    <property type="entry name" value="SDR_fam"/>
</dbReference>
<dbReference type="PANTHER" id="PTHR24321">
    <property type="entry name" value="DEHYDROGENASES, SHORT CHAIN"/>
    <property type="match status" value="1"/>
</dbReference>
<dbReference type="InterPro" id="IPR057326">
    <property type="entry name" value="KR_dom"/>
</dbReference>
<accession>A0A6P2CAT8</accession>
<organism evidence="6 7">
    <name type="scientific">Trebonia kvetii</name>
    <dbReference type="NCBI Taxonomy" id="2480626"/>
    <lineage>
        <taxon>Bacteria</taxon>
        <taxon>Bacillati</taxon>
        <taxon>Actinomycetota</taxon>
        <taxon>Actinomycetes</taxon>
        <taxon>Streptosporangiales</taxon>
        <taxon>Treboniaceae</taxon>
        <taxon>Trebonia</taxon>
    </lineage>
</organism>
<dbReference type="Proteomes" id="UP000460272">
    <property type="component" value="Unassembled WGS sequence"/>
</dbReference>
<dbReference type="OrthoDB" id="5173603at2"/>
<dbReference type="RefSeq" id="WP_145851436.1">
    <property type="nucleotide sequence ID" value="NZ_RPFW01000001.1"/>
</dbReference>
<evidence type="ECO:0000313" key="6">
    <source>
        <dbReference type="EMBL" id="TVZ06683.1"/>
    </source>
</evidence>
<dbReference type="Gene3D" id="3.40.50.720">
    <property type="entry name" value="NAD(P)-binding Rossmann-like Domain"/>
    <property type="match status" value="1"/>
</dbReference>
<dbReference type="PRINTS" id="PR00081">
    <property type="entry name" value="GDHRDH"/>
</dbReference>
<evidence type="ECO:0000256" key="1">
    <source>
        <dbReference type="ARBA" id="ARBA00006484"/>
    </source>
</evidence>
<dbReference type="AlphaFoldDB" id="A0A6P2CAT8"/>
<dbReference type="PANTHER" id="PTHR24321:SF8">
    <property type="entry name" value="ESTRADIOL 17-BETA-DEHYDROGENASE 8-RELATED"/>
    <property type="match status" value="1"/>
</dbReference>
<dbReference type="NCBIfam" id="TIGR03971">
    <property type="entry name" value="SDR_subfam_1"/>
    <property type="match status" value="1"/>
</dbReference>
<evidence type="ECO:0000256" key="3">
    <source>
        <dbReference type="ARBA" id="ARBA00023027"/>
    </source>
</evidence>
<proteinExistence type="inferred from homology"/>